<organism evidence="1 2">
    <name type="scientific">Caerostris extrusa</name>
    <name type="common">Bark spider</name>
    <name type="synonym">Caerostris bankana</name>
    <dbReference type="NCBI Taxonomy" id="172846"/>
    <lineage>
        <taxon>Eukaryota</taxon>
        <taxon>Metazoa</taxon>
        <taxon>Ecdysozoa</taxon>
        <taxon>Arthropoda</taxon>
        <taxon>Chelicerata</taxon>
        <taxon>Arachnida</taxon>
        <taxon>Araneae</taxon>
        <taxon>Araneomorphae</taxon>
        <taxon>Entelegynae</taxon>
        <taxon>Araneoidea</taxon>
        <taxon>Araneidae</taxon>
        <taxon>Caerostris</taxon>
    </lineage>
</organism>
<evidence type="ECO:0000313" key="1">
    <source>
        <dbReference type="EMBL" id="GIY64641.1"/>
    </source>
</evidence>
<comment type="caution">
    <text evidence="1">The sequence shown here is derived from an EMBL/GenBank/DDBJ whole genome shotgun (WGS) entry which is preliminary data.</text>
</comment>
<accession>A0AAV4V328</accession>
<gene>
    <name evidence="1" type="ORF">CEXT_764131</name>
</gene>
<proteinExistence type="predicted"/>
<dbReference type="Proteomes" id="UP001054945">
    <property type="component" value="Unassembled WGS sequence"/>
</dbReference>
<reference evidence="1 2" key="1">
    <citation type="submission" date="2021-06" db="EMBL/GenBank/DDBJ databases">
        <title>Caerostris extrusa draft genome.</title>
        <authorList>
            <person name="Kono N."/>
            <person name="Arakawa K."/>
        </authorList>
    </citation>
    <scope>NUCLEOTIDE SEQUENCE [LARGE SCALE GENOMIC DNA]</scope>
</reference>
<sequence length="92" mass="10860">MPKELYLCYEVFSSLTSFSQCQRDPQGGRQTEKILKACTRQTICTMLVEERTVFLRQHRKMQYFGWWKRITKLSTCALITEMNVSSSTVHML</sequence>
<name>A0AAV4V328_CAEEX</name>
<protein>
    <submittedName>
        <fullName evidence="1">Uncharacterized protein</fullName>
    </submittedName>
</protein>
<dbReference type="AlphaFoldDB" id="A0AAV4V328"/>
<keyword evidence="2" id="KW-1185">Reference proteome</keyword>
<dbReference type="EMBL" id="BPLR01013904">
    <property type="protein sequence ID" value="GIY64641.1"/>
    <property type="molecule type" value="Genomic_DNA"/>
</dbReference>
<evidence type="ECO:0000313" key="2">
    <source>
        <dbReference type="Proteomes" id="UP001054945"/>
    </source>
</evidence>